<dbReference type="AlphaFoldDB" id="A0A9P4PDL0"/>
<feature type="chain" id="PRO_5040510365" description="GPI anchored serine-rich protein" evidence="2">
    <location>
        <begin position="20"/>
        <end position="179"/>
    </location>
</feature>
<accession>A0A9P4PDL0</accession>
<evidence type="ECO:0000313" key="3">
    <source>
        <dbReference type="EMBL" id="KAF2442156.1"/>
    </source>
</evidence>
<keyword evidence="4" id="KW-1185">Reference proteome</keyword>
<evidence type="ECO:0000313" key="4">
    <source>
        <dbReference type="Proteomes" id="UP000799764"/>
    </source>
</evidence>
<sequence>MKPATFFVMVGQMALAVAGVKDSDHADNTTACVTTTILTTTTVTVTKPHDSSLVIILPSNIGPTPPAPALSSSIVVPVNPTSAPWAPNVTASAPETPIVVTTTYHISSDPVVVAPYPTTNGTTSAPGSHTAPHSHSSGTGVPTGTRSTLPPQFTAGQGKMAVNGLAMGLVAVGGAFLSL</sequence>
<feature type="signal peptide" evidence="2">
    <location>
        <begin position="1"/>
        <end position="19"/>
    </location>
</feature>
<protein>
    <recommendedName>
        <fullName evidence="5">GPI anchored serine-rich protein</fullName>
    </recommendedName>
</protein>
<reference evidence="3" key="1">
    <citation type="journal article" date="2020" name="Stud. Mycol.">
        <title>101 Dothideomycetes genomes: a test case for predicting lifestyles and emergence of pathogens.</title>
        <authorList>
            <person name="Haridas S."/>
            <person name="Albert R."/>
            <person name="Binder M."/>
            <person name="Bloem J."/>
            <person name="Labutti K."/>
            <person name="Salamov A."/>
            <person name="Andreopoulos B."/>
            <person name="Baker S."/>
            <person name="Barry K."/>
            <person name="Bills G."/>
            <person name="Bluhm B."/>
            <person name="Cannon C."/>
            <person name="Castanera R."/>
            <person name="Culley D."/>
            <person name="Daum C."/>
            <person name="Ezra D."/>
            <person name="Gonzalez J."/>
            <person name="Henrissat B."/>
            <person name="Kuo A."/>
            <person name="Liang C."/>
            <person name="Lipzen A."/>
            <person name="Lutzoni F."/>
            <person name="Magnuson J."/>
            <person name="Mondo S."/>
            <person name="Nolan M."/>
            <person name="Ohm R."/>
            <person name="Pangilinan J."/>
            <person name="Park H.-J."/>
            <person name="Ramirez L."/>
            <person name="Alfaro M."/>
            <person name="Sun H."/>
            <person name="Tritt A."/>
            <person name="Yoshinaga Y."/>
            <person name="Zwiers L.-H."/>
            <person name="Turgeon B."/>
            <person name="Goodwin S."/>
            <person name="Spatafora J."/>
            <person name="Crous P."/>
            <person name="Grigoriev I."/>
        </authorList>
    </citation>
    <scope>NUCLEOTIDE SEQUENCE</scope>
    <source>
        <strain evidence="3">CBS 690.94</strain>
    </source>
</reference>
<keyword evidence="2" id="KW-0732">Signal</keyword>
<organism evidence="3 4">
    <name type="scientific">Karstenula rhodostoma CBS 690.94</name>
    <dbReference type="NCBI Taxonomy" id="1392251"/>
    <lineage>
        <taxon>Eukaryota</taxon>
        <taxon>Fungi</taxon>
        <taxon>Dikarya</taxon>
        <taxon>Ascomycota</taxon>
        <taxon>Pezizomycotina</taxon>
        <taxon>Dothideomycetes</taxon>
        <taxon>Pleosporomycetidae</taxon>
        <taxon>Pleosporales</taxon>
        <taxon>Massarineae</taxon>
        <taxon>Didymosphaeriaceae</taxon>
        <taxon>Karstenula</taxon>
    </lineage>
</organism>
<name>A0A9P4PDL0_9PLEO</name>
<proteinExistence type="predicted"/>
<evidence type="ECO:0008006" key="5">
    <source>
        <dbReference type="Google" id="ProtNLM"/>
    </source>
</evidence>
<comment type="caution">
    <text evidence="3">The sequence shown here is derived from an EMBL/GenBank/DDBJ whole genome shotgun (WGS) entry which is preliminary data.</text>
</comment>
<dbReference type="EMBL" id="MU001504">
    <property type="protein sequence ID" value="KAF2442156.1"/>
    <property type="molecule type" value="Genomic_DNA"/>
</dbReference>
<feature type="region of interest" description="Disordered" evidence="1">
    <location>
        <begin position="117"/>
        <end position="149"/>
    </location>
</feature>
<dbReference type="OrthoDB" id="3799319at2759"/>
<gene>
    <name evidence="3" type="ORF">P171DRAFT_433715</name>
</gene>
<evidence type="ECO:0000256" key="1">
    <source>
        <dbReference type="SAM" id="MobiDB-lite"/>
    </source>
</evidence>
<evidence type="ECO:0000256" key="2">
    <source>
        <dbReference type="SAM" id="SignalP"/>
    </source>
</evidence>
<dbReference type="Proteomes" id="UP000799764">
    <property type="component" value="Unassembled WGS sequence"/>
</dbReference>